<dbReference type="Proteomes" id="UP000824998">
    <property type="component" value="Unassembled WGS sequence"/>
</dbReference>
<evidence type="ECO:0000313" key="10">
    <source>
        <dbReference type="EMBL" id="KAG9229108.1"/>
    </source>
</evidence>
<keyword evidence="11" id="KW-1185">Reference proteome</keyword>
<name>A0A9P8C083_9HELO</name>
<dbReference type="GO" id="GO:0005102">
    <property type="term" value="F:signaling receptor binding"/>
    <property type="evidence" value="ECO:0007669"/>
    <property type="project" value="TreeGrafter"/>
</dbReference>
<dbReference type="Pfam" id="PF04695">
    <property type="entry name" value="Pex14_N"/>
    <property type="match status" value="1"/>
</dbReference>
<feature type="region of interest" description="Disordered" evidence="8">
    <location>
        <begin position="111"/>
        <end position="133"/>
    </location>
</feature>
<feature type="region of interest" description="Disordered" evidence="8">
    <location>
        <begin position="82"/>
        <end position="101"/>
    </location>
</feature>
<comment type="subcellular location">
    <subcellularLocation>
        <location evidence="6 7">Peroxisome membrane</location>
    </subcellularLocation>
</comment>
<evidence type="ECO:0000256" key="8">
    <source>
        <dbReference type="SAM" id="MobiDB-lite"/>
    </source>
</evidence>
<feature type="compositionally biased region" description="Polar residues" evidence="8">
    <location>
        <begin position="83"/>
        <end position="101"/>
    </location>
</feature>
<dbReference type="InterPro" id="IPR036388">
    <property type="entry name" value="WH-like_DNA-bd_sf"/>
</dbReference>
<dbReference type="GO" id="GO:0005778">
    <property type="term" value="C:peroxisomal membrane"/>
    <property type="evidence" value="ECO:0007669"/>
    <property type="project" value="UniProtKB-SubCell"/>
</dbReference>
<evidence type="ECO:0000256" key="6">
    <source>
        <dbReference type="ARBA" id="ARBA00046271"/>
    </source>
</evidence>
<accession>A0A9P8C083</accession>
<feature type="compositionally biased region" description="Basic and acidic residues" evidence="8">
    <location>
        <begin position="44"/>
        <end position="68"/>
    </location>
</feature>
<feature type="region of interest" description="Disordered" evidence="8">
    <location>
        <begin position="1"/>
        <end position="68"/>
    </location>
</feature>
<feature type="compositionally biased region" description="Polar residues" evidence="8">
    <location>
        <begin position="249"/>
        <end position="270"/>
    </location>
</feature>
<dbReference type="GO" id="GO:0016560">
    <property type="term" value="P:protein import into peroxisome matrix, docking"/>
    <property type="evidence" value="ECO:0007669"/>
    <property type="project" value="UniProtKB-UniRule"/>
</dbReference>
<gene>
    <name evidence="10" type="ORF">BJ875DRAFT_411452</name>
</gene>
<evidence type="ECO:0000313" key="11">
    <source>
        <dbReference type="Proteomes" id="UP000824998"/>
    </source>
</evidence>
<dbReference type="InterPro" id="IPR006785">
    <property type="entry name" value="Pex14_N"/>
</dbReference>
<keyword evidence="3 7" id="KW-0576">Peroxisome</keyword>
<comment type="function">
    <text evidence="7">Component of the PEX13-PEX14 docking complex, a translocon channel that specifically mediates the import of peroxisomal cargo proteins bound to PEX5 receptor. The PEX13-PEX14 docking complex forms a large import pore which can be opened to a diameter of about 9 nm. Mechanistically, PEX5 receptor along with cargo proteins associates with the PEX14 subunit of the PEX13-PEX14 docking complex in the cytosol, leading to the insertion of the receptor into the organelle membrane with the concomitant translocation of the cargo into the peroxisome matrix.</text>
</comment>
<keyword evidence="7" id="KW-0813">Transport</keyword>
<protein>
    <recommendedName>
        <fullName evidence="4 7">Peroxisomal membrane protein PEX14</fullName>
    </recommendedName>
    <alternativeName>
        <fullName evidence="5 7">Peroxin-14</fullName>
    </alternativeName>
</protein>
<dbReference type="EMBL" id="MU251814">
    <property type="protein sequence ID" value="KAG9229108.1"/>
    <property type="molecule type" value="Genomic_DNA"/>
</dbReference>
<dbReference type="PANTHER" id="PTHR23058">
    <property type="entry name" value="PEROXISOMAL MEMBRANE PROTEIN PEX14"/>
    <property type="match status" value="1"/>
</dbReference>
<sequence>MSDSDEGEKEAGVPSWQQNSEQKPLKNDSKPIPEPPSQEAALDQARKFLEEDEVKNASTDKKIAFLESKGLRSEDIHELLGVSRNSEASSSTPVEESQTLPPLLEVSQSLNRSSIPPAQPSQTYTSPAPSQPPIITYPEFLTKPAHPEPLITKPRLLTTLYAFSAFSFLLYGTSNFLVAPMLASLTEARHDFASTASTNLRKLIEKLEALVSTIPDYAPKHKLLEEGELDGVESEDEDPTELFHRDIGVQTSPPQSPRSLSPAPQTPLDMQTTSLTNLTKSLQSLIVDSTSQGKNTAEAISAISTLTESLDSMVFVEPEVYTYGGGYRSTSGSGSGNEDDEIARVKAGIRGVKGVLLSARSFPGGVRAGR</sequence>
<dbReference type="InterPro" id="IPR025655">
    <property type="entry name" value="PEX14"/>
</dbReference>
<keyword evidence="7" id="KW-0472">Membrane</keyword>
<evidence type="ECO:0000256" key="4">
    <source>
        <dbReference type="ARBA" id="ARBA00029502"/>
    </source>
</evidence>
<dbReference type="OrthoDB" id="441517at2759"/>
<evidence type="ECO:0000256" key="7">
    <source>
        <dbReference type="RuleBase" id="RU367032"/>
    </source>
</evidence>
<comment type="caution">
    <text evidence="10">The sequence shown here is derived from an EMBL/GenBank/DDBJ whole genome shotgun (WGS) entry which is preliminary data.</text>
</comment>
<comment type="similarity">
    <text evidence="1 7">Belongs to the peroxin-14 family.</text>
</comment>
<feature type="compositionally biased region" description="Polar residues" evidence="8">
    <location>
        <begin position="111"/>
        <end position="128"/>
    </location>
</feature>
<keyword evidence="2" id="KW-0811">Translocation</keyword>
<dbReference type="AlphaFoldDB" id="A0A9P8C083"/>
<evidence type="ECO:0000256" key="2">
    <source>
        <dbReference type="ARBA" id="ARBA00023010"/>
    </source>
</evidence>
<dbReference type="GO" id="GO:1990429">
    <property type="term" value="C:peroxisomal importomer complex"/>
    <property type="evidence" value="ECO:0007669"/>
    <property type="project" value="TreeGrafter"/>
</dbReference>
<dbReference type="Gene3D" id="1.10.10.10">
    <property type="entry name" value="Winged helix-like DNA-binding domain superfamily/Winged helix DNA-binding domain"/>
    <property type="match status" value="1"/>
</dbReference>
<dbReference type="PANTHER" id="PTHR23058:SF5">
    <property type="entry name" value="PEROXISOMAL MEMBRANE PROTEIN PEX14"/>
    <property type="match status" value="1"/>
</dbReference>
<evidence type="ECO:0000256" key="5">
    <source>
        <dbReference type="ARBA" id="ARBA00029691"/>
    </source>
</evidence>
<proteinExistence type="inferred from homology"/>
<feature type="domain" description="Peroxisome membrane anchor protein Pex14p N-terminal" evidence="9">
    <location>
        <begin position="38"/>
        <end position="81"/>
    </location>
</feature>
<evidence type="ECO:0000256" key="3">
    <source>
        <dbReference type="ARBA" id="ARBA00023140"/>
    </source>
</evidence>
<organism evidence="10 11">
    <name type="scientific">Amylocarpus encephaloides</name>
    <dbReference type="NCBI Taxonomy" id="45428"/>
    <lineage>
        <taxon>Eukaryota</taxon>
        <taxon>Fungi</taxon>
        <taxon>Dikarya</taxon>
        <taxon>Ascomycota</taxon>
        <taxon>Pezizomycotina</taxon>
        <taxon>Leotiomycetes</taxon>
        <taxon>Helotiales</taxon>
        <taxon>Helotiales incertae sedis</taxon>
        <taxon>Amylocarpus</taxon>
    </lineage>
</organism>
<reference evidence="10" key="1">
    <citation type="journal article" date="2021" name="IMA Fungus">
        <title>Genomic characterization of three marine fungi, including Emericellopsis atlantica sp. nov. with signatures of a generalist lifestyle and marine biomass degradation.</title>
        <authorList>
            <person name="Hagestad O.C."/>
            <person name="Hou L."/>
            <person name="Andersen J.H."/>
            <person name="Hansen E.H."/>
            <person name="Altermark B."/>
            <person name="Li C."/>
            <person name="Kuhnert E."/>
            <person name="Cox R.J."/>
            <person name="Crous P.W."/>
            <person name="Spatafora J.W."/>
            <person name="Lail K."/>
            <person name="Amirebrahimi M."/>
            <person name="Lipzen A."/>
            <person name="Pangilinan J."/>
            <person name="Andreopoulos W."/>
            <person name="Hayes R.D."/>
            <person name="Ng V."/>
            <person name="Grigoriev I.V."/>
            <person name="Jackson S.A."/>
            <person name="Sutton T.D.S."/>
            <person name="Dobson A.D.W."/>
            <person name="Rama T."/>
        </authorList>
    </citation>
    <scope>NUCLEOTIDE SEQUENCE</scope>
    <source>
        <strain evidence="10">TRa018bII</strain>
    </source>
</reference>
<keyword evidence="7" id="KW-0653">Protein transport</keyword>
<evidence type="ECO:0000259" key="9">
    <source>
        <dbReference type="Pfam" id="PF04695"/>
    </source>
</evidence>
<evidence type="ECO:0000256" key="1">
    <source>
        <dbReference type="ARBA" id="ARBA00005443"/>
    </source>
</evidence>
<feature type="region of interest" description="Disordered" evidence="8">
    <location>
        <begin position="247"/>
        <end position="270"/>
    </location>
</feature>